<organism evidence="5 6">
    <name type="scientific">Boothiomyces macroporosus</name>
    <dbReference type="NCBI Taxonomy" id="261099"/>
    <lineage>
        <taxon>Eukaryota</taxon>
        <taxon>Fungi</taxon>
        <taxon>Fungi incertae sedis</taxon>
        <taxon>Chytridiomycota</taxon>
        <taxon>Chytridiomycota incertae sedis</taxon>
        <taxon>Chytridiomycetes</taxon>
        <taxon>Rhizophydiales</taxon>
        <taxon>Terramycetaceae</taxon>
        <taxon>Boothiomyces</taxon>
    </lineage>
</organism>
<evidence type="ECO:0000313" key="5">
    <source>
        <dbReference type="EMBL" id="KAJ3260297.1"/>
    </source>
</evidence>
<feature type="region of interest" description="Disordered" evidence="2">
    <location>
        <begin position="328"/>
        <end position="386"/>
    </location>
</feature>
<feature type="compositionally biased region" description="Polar residues" evidence="2">
    <location>
        <begin position="339"/>
        <end position="348"/>
    </location>
</feature>
<dbReference type="AlphaFoldDB" id="A0AAD5UMU2"/>
<dbReference type="PANTHER" id="PTHR31941">
    <property type="entry name" value="CYTOSKELETAL SIGNALING PROTEIN SLM1"/>
    <property type="match status" value="1"/>
</dbReference>
<proteinExistence type="predicted"/>
<feature type="region of interest" description="Disordered" evidence="2">
    <location>
        <begin position="459"/>
        <end position="478"/>
    </location>
</feature>
<dbReference type="Pfam" id="PF20400">
    <property type="entry name" value="BAR_4"/>
    <property type="match status" value="1"/>
</dbReference>
<dbReference type="SUPFAM" id="SSF103657">
    <property type="entry name" value="BAR/IMD domain-like"/>
    <property type="match status" value="1"/>
</dbReference>
<feature type="domain" description="SLM1/RGC1-like PH" evidence="3">
    <location>
        <begin position="199"/>
        <end position="270"/>
    </location>
</feature>
<feature type="domain" description="SLM1/RGC1-like BAR-like" evidence="4">
    <location>
        <begin position="3"/>
        <end position="180"/>
    </location>
</feature>
<keyword evidence="1" id="KW-0597">Phosphoprotein</keyword>
<dbReference type="PANTHER" id="PTHR31941:SF1">
    <property type="entry name" value="CYTOSKELETAL SIGNALING PROTEIN SLM1"/>
    <property type="match status" value="1"/>
</dbReference>
<gene>
    <name evidence="5" type="ORF">HK103_000932</name>
</gene>
<protein>
    <recommendedName>
        <fullName evidence="7">PH domain-containing protein</fullName>
    </recommendedName>
</protein>
<comment type="caution">
    <text evidence="5">The sequence shown here is derived from an EMBL/GenBank/DDBJ whole genome shotgun (WGS) entry which is preliminary data.</text>
</comment>
<keyword evidence="6" id="KW-1185">Reference proteome</keyword>
<feature type="region of interest" description="Disordered" evidence="2">
    <location>
        <begin position="487"/>
        <end position="510"/>
    </location>
</feature>
<reference evidence="5" key="1">
    <citation type="submission" date="2020-05" db="EMBL/GenBank/DDBJ databases">
        <title>Phylogenomic resolution of chytrid fungi.</title>
        <authorList>
            <person name="Stajich J.E."/>
            <person name="Amses K."/>
            <person name="Simmons R."/>
            <person name="Seto K."/>
            <person name="Myers J."/>
            <person name="Bonds A."/>
            <person name="Quandt C.A."/>
            <person name="Barry K."/>
            <person name="Liu P."/>
            <person name="Grigoriev I."/>
            <person name="Longcore J.E."/>
            <person name="James T.Y."/>
        </authorList>
    </citation>
    <scope>NUCLEOTIDE SEQUENCE</scope>
    <source>
        <strain evidence="5">PLAUS21</strain>
    </source>
</reference>
<dbReference type="Proteomes" id="UP001210925">
    <property type="component" value="Unassembled WGS sequence"/>
</dbReference>
<evidence type="ECO:0008006" key="7">
    <source>
        <dbReference type="Google" id="ProtNLM"/>
    </source>
</evidence>
<dbReference type="InterPro" id="IPR046868">
    <property type="entry name" value="BAR_4"/>
</dbReference>
<dbReference type="Gene3D" id="2.30.29.30">
    <property type="entry name" value="Pleckstrin-homology domain (PH domain)/Phosphotyrosine-binding domain (PTB)"/>
    <property type="match status" value="1"/>
</dbReference>
<evidence type="ECO:0000256" key="2">
    <source>
        <dbReference type="SAM" id="MobiDB-lite"/>
    </source>
</evidence>
<dbReference type="InterPro" id="IPR011993">
    <property type="entry name" value="PH-like_dom_sf"/>
</dbReference>
<name>A0AAD5UMU2_9FUNG</name>
<evidence type="ECO:0000256" key="1">
    <source>
        <dbReference type="ARBA" id="ARBA00022553"/>
    </source>
</evidence>
<evidence type="ECO:0000259" key="4">
    <source>
        <dbReference type="Pfam" id="PF20400"/>
    </source>
</evidence>
<sequence length="510" mass="56926">MTDQQTKRAQIRANSAANIEEQLIPILKELLGEINKKARDSDGKWTQLDRDLSTDLETYVRLAANVRTSLMRQQWKGESTEVPEIGKDAPRDPWIANQALQRHIAYCNSKQQEYRDKIMAQQEDFAAFEAVVVQNIKVSMSTFYEWRSSNFTQQVDQIKAMQTQLNQMDPERDWSLFAASNEKRFLAPCPLVKVSDLTYDGHDDPGLTIIKQGKLLRKEGVFKRAYKPSVGVLTHSGFLHTLPELGPGEQFYQAPEISIDLTECTLAPLMMNEKEPEELALLGKGGGMFGRDAKHKFRGVTMADSAEWWGAINDLMKAQEGKRATMLKVAAESERTSKVEPTTNQSVSPKPKEKHPAKTQPAPNTPKPSLPQRKTEHSSKESLKPVPVEVQAFSVDSAFGVSPAPQPTFNTSEEVQTDHSGFYNSSASSAGLNHDLYYTPPVDNSMAHLSISERMEQAYNSRKPPPDLPDIPVPEFKPADTFDFKPATDPFAVKPSNPWDTFDAGGGGWS</sequence>
<dbReference type="Pfam" id="PF20399">
    <property type="entry name" value="PH_20"/>
    <property type="match status" value="1"/>
</dbReference>
<dbReference type="Gene3D" id="1.20.1270.60">
    <property type="entry name" value="Arfaptin homology (AH) domain/BAR domain"/>
    <property type="match status" value="1"/>
</dbReference>
<evidence type="ECO:0000313" key="6">
    <source>
        <dbReference type="Proteomes" id="UP001210925"/>
    </source>
</evidence>
<accession>A0AAD5UMU2</accession>
<feature type="compositionally biased region" description="Basic and acidic residues" evidence="2">
    <location>
        <begin position="373"/>
        <end position="383"/>
    </location>
</feature>
<dbReference type="InterPro" id="IPR027267">
    <property type="entry name" value="AH/BAR_dom_sf"/>
</dbReference>
<dbReference type="EMBL" id="JADGKB010000012">
    <property type="protein sequence ID" value="KAJ3260297.1"/>
    <property type="molecule type" value="Genomic_DNA"/>
</dbReference>
<evidence type="ECO:0000259" key="3">
    <source>
        <dbReference type="Pfam" id="PF20399"/>
    </source>
</evidence>
<dbReference type="InterPro" id="IPR046869">
    <property type="entry name" value="SLM1/RGC1-like_PH"/>
</dbReference>